<dbReference type="PROSITE" id="PS01124">
    <property type="entry name" value="HTH_ARAC_FAMILY_2"/>
    <property type="match status" value="1"/>
</dbReference>
<dbReference type="OrthoDB" id="186135at2"/>
<dbReference type="Pfam" id="PF12833">
    <property type="entry name" value="HTH_18"/>
    <property type="match status" value="1"/>
</dbReference>
<proteinExistence type="predicted"/>
<dbReference type="SUPFAM" id="SSF46689">
    <property type="entry name" value="Homeodomain-like"/>
    <property type="match status" value="2"/>
</dbReference>
<dbReference type="EMBL" id="FOGZ01000019">
    <property type="protein sequence ID" value="SER92516.1"/>
    <property type="molecule type" value="Genomic_DNA"/>
</dbReference>
<keyword evidence="2 5" id="KW-0238">DNA-binding</keyword>
<dbReference type="SUPFAM" id="SSF51215">
    <property type="entry name" value="Regulatory protein AraC"/>
    <property type="match status" value="1"/>
</dbReference>
<keyword evidence="1" id="KW-0805">Transcription regulation</keyword>
<dbReference type="InterPro" id="IPR018060">
    <property type="entry name" value="HTH_AraC"/>
</dbReference>
<gene>
    <name evidence="5" type="ORF">SAMN05443377_1196</name>
</gene>
<sequence length="313" mass="34502">MSAPAAQAAKQSRDAGATFVPVMARTCVHHEPTAPVAHDCVKLIFVRSGSGIVFSEFGQRSVALGDVVILGASTLCGHEPHEHLTVTTIYLDPDYMIDQVFWQHSAVLSDRFHAQQFAETVYSEPAQVASLGKERAGMLMPWLDEMVSLTLDGPAPERFYRMQALLCAVLDVLIPYIKTTPARMSASQRARIIPAAPRLRQFLPLRAEAAQARTLLHESPEQLWTLAALAAEVHLSPKQLSRVFVEAYGKTPLAYLTMIRVERMAHLLRDSDLNVTAAGRAVGWASRSRAAEAFRQCVGVTPQEYRTSTRVAR</sequence>
<dbReference type="PANTHER" id="PTHR46796">
    <property type="entry name" value="HTH-TYPE TRANSCRIPTIONAL ACTIVATOR RHAS-RELATED"/>
    <property type="match status" value="1"/>
</dbReference>
<evidence type="ECO:0000259" key="4">
    <source>
        <dbReference type="PROSITE" id="PS01124"/>
    </source>
</evidence>
<feature type="domain" description="HTH araC/xylS-type" evidence="4">
    <location>
        <begin position="210"/>
        <end position="308"/>
    </location>
</feature>
<dbReference type="AlphaFoldDB" id="A0A1H9T5U7"/>
<evidence type="ECO:0000313" key="6">
    <source>
        <dbReference type="Proteomes" id="UP000198815"/>
    </source>
</evidence>
<evidence type="ECO:0000256" key="2">
    <source>
        <dbReference type="ARBA" id="ARBA00023125"/>
    </source>
</evidence>
<keyword evidence="3" id="KW-0804">Transcription</keyword>
<keyword evidence="6" id="KW-1185">Reference proteome</keyword>
<name>A0A1H9T5U7_9ACTN</name>
<dbReference type="InterPro" id="IPR009057">
    <property type="entry name" value="Homeodomain-like_sf"/>
</dbReference>
<dbReference type="STRING" id="64702.SAMN05443377_1196"/>
<evidence type="ECO:0000256" key="3">
    <source>
        <dbReference type="ARBA" id="ARBA00023163"/>
    </source>
</evidence>
<dbReference type="Gene3D" id="1.10.10.60">
    <property type="entry name" value="Homeodomain-like"/>
    <property type="match status" value="2"/>
</dbReference>
<organism evidence="5 6">
    <name type="scientific">Propionibacterium cyclohexanicum</name>
    <dbReference type="NCBI Taxonomy" id="64702"/>
    <lineage>
        <taxon>Bacteria</taxon>
        <taxon>Bacillati</taxon>
        <taxon>Actinomycetota</taxon>
        <taxon>Actinomycetes</taxon>
        <taxon>Propionibacteriales</taxon>
        <taxon>Propionibacteriaceae</taxon>
        <taxon>Propionibacterium</taxon>
    </lineage>
</organism>
<evidence type="ECO:0000313" key="5">
    <source>
        <dbReference type="EMBL" id="SER92516.1"/>
    </source>
</evidence>
<dbReference type="InterPro" id="IPR050204">
    <property type="entry name" value="AraC_XylS_family_regulators"/>
</dbReference>
<protein>
    <submittedName>
        <fullName evidence="5">AraC-type DNA-binding protein</fullName>
    </submittedName>
</protein>
<reference evidence="6" key="1">
    <citation type="submission" date="2016-10" db="EMBL/GenBank/DDBJ databases">
        <authorList>
            <person name="Varghese N."/>
            <person name="Submissions S."/>
        </authorList>
    </citation>
    <scope>NUCLEOTIDE SEQUENCE [LARGE SCALE GENOMIC DNA]</scope>
    <source>
        <strain evidence="6">DSM 16859</strain>
    </source>
</reference>
<accession>A0A1H9T5U7</accession>
<dbReference type="Proteomes" id="UP000198815">
    <property type="component" value="Unassembled WGS sequence"/>
</dbReference>
<dbReference type="SMART" id="SM00342">
    <property type="entry name" value="HTH_ARAC"/>
    <property type="match status" value="1"/>
</dbReference>
<dbReference type="InterPro" id="IPR037923">
    <property type="entry name" value="HTH-like"/>
</dbReference>
<dbReference type="GO" id="GO:0043565">
    <property type="term" value="F:sequence-specific DNA binding"/>
    <property type="evidence" value="ECO:0007669"/>
    <property type="project" value="InterPro"/>
</dbReference>
<dbReference type="GO" id="GO:0003700">
    <property type="term" value="F:DNA-binding transcription factor activity"/>
    <property type="evidence" value="ECO:0007669"/>
    <property type="project" value="InterPro"/>
</dbReference>
<evidence type="ECO:0000256" key="1">
    <source>
        <dbReference type="ARBA" id="ARBA00023015"/>
    </source>
</evidence>